<reference evidence="1 2" key="1">
    <citation type="journal article" date="2013" name="Genome Announc.">
        <title>Complete Genome Sequence of Glaciecola psychrophila Strain 170T.</title>
        <authorList>
            <person name="Yin J."/>
            <person name="Chen J."/>
            <person name="Liu G."/>
            <person name="Yu Y."/>
            <person name="Song L."/>
            <person name="Wang X."/>
            <person name="Qu X."/>
        </authorList>
    </citation>
    <scope>NUCLEOTIDE SEQUENCE [LARGE SCALE GENOMIC DNA]</scope>
    <source>
        <strain evidence="1 2">170</strain>
    </source>
</reference>
<dbReference type="AlphaFoldDB" id="K7AM56"/>
<organism evidence="1 2">
    <name type="scientific">Paraglaciecola psychrophila 170</name>
    <dbReference type="NCBI Taxonomy" id="1129794"/>
    <lineage>
        <taxon>Bacteria</taxon>
        <taxon>Pseudomonadati</taxon>
        <taxon>Pseudomonadota</taxon>
        <taxon>Gammaproteobacteria</taxon>
        <taxon>Alteromonadales</taxon>
        <taxon>Alteromonadaceae</taxon>
        <taxon>Paraglaciecola</taxon>
    </lineage>
</organism>
<dbReference type="Proteomes" id="UP000011864">
    <property type="component" value="Chromosome"/>
</dbReference>
<name>K7AM56_9ALTE</name>
<keyword evidence="2" id="KW-1185">Reference proteome</keyword>
<dbReference type="HOGENOM" id="CLU_2808549_0_0_6"/>
<protein>
    <submittedName>
        <fullName evidence="1">Uncharacterized protein</fullName>
    </submittedName>
</protein>
<gene>
    <name evidence="1" type="ORF">C427_5299</name>
</gene>
<sequence>MSLSGVTFAHELGLQLFSVRKQIEQDLPQAFSQIYQWEIKVVEGGRTLYGHPVEEYRNRLLKTTYKL</sequence>
<dbReference type="EMBL" id="CP003837">
    <property type="protein sequence ID" value="AGH47396.1"/>
    <property type="molecule type" value="Genomic_DNA"/>
</dbReference>
<dbReference type="PATRIC" id="fig|1129794.4.peg.5282"/>
<evidence type="ECO:0000313" key="2">
    <source>
        <dbReference type="Proteomes" id="UP000011864"/>
    </source>
</evidence>
<dbReference type="KEGG" id="gps:C427_5299"/>
<accession>K7AM56</accession>
<dbReference type="OrthoDB" id="9798407at2"/>
<dbReference type="STRING" id="1129794.C427_5299"/>
<proteinExistence type="predicted"/>
<evidence type="ECO:0000313" key="1">
    <source>
        <dbReference type="EMBL" id="AGH47396.1"/>
    </source>
</evidence>